<evidence type="ECO:0000256" key="2">
    <source>
        <dbReference type="ARBA" id="ARBA00022723"/>
    </source>
</evidence>
<dbReference type="InterPro" id="IPR050331">
    <property type="entry name" value="Zinc_finger"/>
</dbReference>
<reference evidence="10 11" key="1">
    <citation type="journal article" date="2016" name="Genome Biol. Evol.">
        <title>Gene Family Evolution Reflects Adaptation to Soil Environmental Stressors in the Genome of the Collembolan Orchesella cincta.</title>
        <authorList>
            <person name="Faddeeva-Vakhrusheva A."/>
            <person name="Derks M.F."/>
            <person name="Anvar S.Y."/>
            <person name="Agamennone V."/>
            <person name="Suring W."/>
            <person name="Smit S."/>
            <person name="van Straalen N.M."/>
            <person name="Roelofs D."/>
        </authorList>
    </citation>
    <scope>NUCLEOTIDE SEQUENCE [LARGE SCALE GENOMIC DNA]</scope>
    <source>
        <tissue evidence="10">Mixed pool</tissue>
    </source>
</reference>
<accession>A0A1D2M282</accession>
<evidence type="ECO:0000256" key="3">
    <source>
        <dbReference type="ARBA" id="ARBA00022737"/>
    </source>
</evidence>
<keyword evidence="5" id="KW-0862">Zinc</keyword>
<dbReference type="EMBL" id="LJIJ01006205">
    <property type="protein sequence ID" value="ODM87083.1"/>
    <property type="molecule type" value="Genomic_DNA"/>
</dbReference>
<dbReference type="Pfam" id="PF00096">
    <property type="entry name" value="zf-C2H2"/>
    <property type="match status" value="2"/>
</dbReference>
<evidence type="ECO:0000256" key="8">
    <source>
        <dbReference type="PROSITE-ProRule" id="PRU00042"/>
    </source>
</evidence>
<dbReference type="SUPFAM" id="SSF57667">
    <property type="entry name" value="beta-beta-alpha zinc fingers"/>
    <property type="match status" value="1"/>
</dbReference>
<dbReference type="OMA" id="NMHIHIH"/>
<comment type="caution">
    <text evidence="10">The sequence shown here is derived from an EMBL/GenBank/DDBJ whole genome shotgun (WGS) entry which is preliminary data.</text>
</comment>
<dbReference type="GO" id="GO:0003677">
    <property type="term" value="F:DNA binding"/>
    <property type="evidence" value="ECO:0007669"/>
    <property type="project" value="UniProtKB-KW"/>
</dbReference>
<evidence type="ECO:0000256" key="1">
    <source>
        <dbReference type="ARBA" id="ARBA00004123"/>
    </source>
</evidence>
<dbReference type="OrthoDB" id="1405595at2759"/>
<feature type="domain" description="C2H2-type" evidence="9">
    <location>
        <begin position="45"/>
        <end position="71"/>
    </location>
</feature>
<evidence type="ECO:0000256" key="4">
    <source>
        <dbReference type="ARBA" id="ARBA00022771"/>
    </source>
</evidence>
<sequence>MLVPTETTRHPSMMPIQCQICQKTLSRAANLQRHYETVHQNSKPYKCRRCPSSFGQRAHLDKHAKTHITKK</sequence>
<dbReference type="SMART" id="SM00355">
    <property type="entry name" value="ZnF_C2H2"/>
    <property type="match status" value="2"/>
</dbReference>
<keyword evidence="3" id="KW-0677">Repeat</keyword>
<proteinExistence type="predicted"/>
<comment type="subcellular location">
    <subcellularLocation>
        <location evidence="1">Nucleus</location>
    </subcellularLocation>
</comment>
<dbReference type="GO" id="GO:0005634">
    <property type="term" value="C:nucleus"/>
    <property type="evidence" value="ECO:0007669"/>
    <property type="project" value="UniProtKB-SubCell"/>
</dbReference>
<dbReference type="STRING" id="48709.A0A1D2M282"/>
<keyword evidence="7" id="KW-0539">Nucleus</keyword>
<evidence type="ECO:0000313" key="10">
    <source>
        <dbReference type="EMBL" id="ODM87083.1"/>
    </source>
</evidence>
<dbReference type="PROSITE" id="PS50157">
    <property type="entry name" value="ZINC_FINGER_C2H2_2"/>
    <property type="match status" value="2"/>
</dbReference>
<name>A0A1D2M282_ORCCI</name>
<dbReference type="PANTHER" id="PTHR16515">
    <property type="entry name" value="PR DOMAIN ZINC FINGER PROTEIN"/>
    <property type="match status" value="1"/>
</dbReference>
<evidence type="ECO:0000256" key="6">
    <source>
        <dbReference type="ARBA" id="ARBA00023125"/>
    </source>
</evidence>
<dbReference type="AlphaFoldDB" id="A0A1D2M282"/>
<organism evidence="10 11">
    <name type="scientific">Orchesella cincta</name>
    <name type="common">Springtail</name>
    <name type="synonym">Podura cincta</name>
    <dbReference type="NCBI Taxonomy" id="48709"/>
    <lineage>
        <taxon>Eukaryota</taxon>
        <taxon>Metazoa</taxon>
        <taxon>Ecdysozoa</taxon>
        <taxon>Arthropoda</taxon>
        <taxon>Hexapoda</taxon>
        <taxon>Collembola</taxon>
        <taxon>Entomobryomorpha</taxon>
        <taxon>Entomobryoidea</taxon>
        <taxon>Orchesellidae</taxon>
        <taxon>Orchesellinae</taxon>
        <taxon>Orchesella</taxon>
    </lineage>
</organism>
<dbReference type="Proteomes" id="UP000094527">
    <property type="component" value="Unassembled WGS sequence"/>
</dbReference>
<evidence type="ECO:0000256" key="5">
    <source>
        <dbReference type="ARBA" id="ARBA00022833"/>
    </source>
</evidence>
<feature type="domain" description="C2H2-type" evidence="9">
    <location>
        <begin position="16"/>
        <end position="44"/>
    </location>
</feature>
<dbReference type="PROSITE" id="PS00028">
    <property type="entry name" value="ZINC_FINGER_C2H2_1"/>
    <property type="match status" value="2"/>
</dbReference>
<dbReference type="GO" id="GO:0008270">
    <property type="term" value="F:zinc ion binding"/>
    <property type="evidence" value="ECO:0007669"/>
    <property type="project" value="UniProtKB-KW"/>
</dbReference>
<dbReference type="GO" id="GO:0010468">
    <property type="term" value="P:regulation of gene expression"/>
    <property type="evidence" value="ECO:0007669"/>
    <property type="project" value="TreeGrafter"/>
</dbReference>
<keyword evidence="4 8" id="KW-0863">Zinc-finger</keyword>
<evidence type="ECO:0000256" key="7">
    <source>
        <dbReference type="ARBA" id="ARBA00023242"/>
    </source>
</evidence>
<dbReference type="InterPro" id="IPR036236">
    <property type="entry name" value="Znf_C2H2_sf"/>
</dbReference>
<evidence type="ECO:0000313" key="11">
    <source>
        <dbReference type="Proteomes" id="UP000094527"/>
    </source>
</evidence>
<keyword evidence="6" id="KW-0238">DNA-binding</keyword>
<protein>
    <submittedName>
        <fullName evidence="10">MDS1 and EVI1 complex locus protein EVI1-B</fullName>
    </submittedName>
</protein>
<keyword evidence="11" id="KW-1185">Reference proteome</keyword>
<keyword evidence="2" id="KW-0479">Metal-binding</keyword>
<gene>
    <name evidence="10" type="ORF">Ocin01_19600</name>
</gene>
<dbReference type="FunFam" id="3.30.160.60:FF:000038">
    <property type="entry name" value="Zinc finger protein 624"/>
    <property type="match status" value="1"/>
</dbReference>
<evidence type="ECO:0000259" key="9">
    <source>
        <dbReference type="PROSITE" id="PS50157"/>
    </source>
</evidence>
<dbReference type="Gene3D" id="3.30.160.60">
    <property type="entry name" value="Classic Zinc Finger"/>
    <property type="match status" value="2"/>
</dbReference>
<dbReference type="PANTHER" id="PTHR16515:SF49">
    <property type="entry name" value="GASTRULA ZINC FINGER PROTEIN XLCGF49.1-LIKE-RELATED"/>
    <property type="match status" value="1"/>
</dbReference>
<dbReference type="InterPro" id="IPR013087">
    <property type="entry name" value="Znf_C2H2_type"/>
</dbReference>